<accession>A0A4Y2N592</accession>
<sequence>MCGFNNFVRSTTVTSTSIRALSRSKKKFADFLTPLVESCLPEGVLRAWERHRASSILNNDAELPENSQRSLENLMAFLRQEINGEKMLNLAQFGFGCQGKVKREVVNSQRAEILSASSPISAAQGSIKCIFYSNFHPSQDCGKAVTMTREEKKTAVLRTGLCLVCLKNGPMAKKCHTEHYRYTIEVARIDEKFSCQVSVLDQPKICTILPRGRGKHLLAELENHGIVLTDIGEETPPIRLLLAADALGRILLGRIKVLKSGISAIETSLGWSVLGSEKKTTVVNMVTLCLQNFEIPKIWELEKLGIVDPTERKTTKLLEDETRAHFQETVKKTDHRYEVAYHGWLAIHLCMICMMLLNLDCVQ</sequence>
<protein>
    <recommendedName>
        <fullName evidence="3">Peptidase aspartic putative domain-containing protein</fullName>
    </recommendedName>
</protein>
<proteinExistence type="predicted"/>
<gene>
    <name evidence="1" type="ORF">AVEN_163312_1</name>
</gene>
<dbReference type="Proteomes" id="UP000499080">
    <property type="component" value="Unassembled WGS sequence"/>
</dbReference>
<evidence type="ECO:0000313" key="2">
    <source>
        <dbReference type="Proteomes" id="UP000499080"/>
    </source>
</evidence>
<keyword evidence="2" id="KW-1185">Reference proteome</keyword>
<organism evidence="1 2">
    <name type="scientific">Araneus ventricosus</name>
    <name type="common">Orbweaver spider</name>
    <name type="synonym">Epeira ventricosa</name>
    <dbReference type="NCBI Taxonomy" id="182803"/>
    <lineage>
        <taxon>Eukaryota</taxon>
        <taxon>Metazoa</taxon>
        <taxon>Ecdysozoa</taxon>
        <taxon>Arthropoda</taxon>
        <taxon>Chelicerata</taxon>
        <taxon>Arachnida</taxon>
        <taxon>Araneae</taxon>
        <taxon>Araneomorphae</taxon>
        <taxon>Entelegynae</taxon>
        <taxon>Araneoidea</taxon>
        <taxon>Araneidae</taxon>
        <taxon>Araneus</taxon>
    </lineage>
</organism>
<dbReference type="AlphaFoldDB" id="A0A4Y2N592"/>
<name>A0A4Y2N592_ARAVE</name>
<reference evidence="1 2" key="1">
    <citation type="journal article" date="2019" name="Sci. Rep.">
        <title>Orb-weaving spider Araneus ventricosus genome elucidates the spidroin gene catalogue.</title>
        <authorList>
            <person name="Kono N."/>
            <person name="Nakamura H."/>
            <person name="Ohtoshi R."/>
            <person name="Moran D.A.P."/>
            <person name="Shinohara A."/>
            <person name="Yoshida Y."/>
            <person name="Fujiwara M."/>
            <person name="Mori M."/>
            <person name="Tomita M."/>
            <person name="Arakawa K."/>
        </authorList>
    </citation>
    <scope>NUCLEOTIDE SEQUENCE [LARGE SCALE GENOMIC DNA]</scope>
</reference>
<comment type="caution">
    <text evidence="1">The sequence shown here is derived from an EMBL/GenBank/DDBJ whole genome shotgun (WGS) entry which is preliminary data.</text>
</comment>
<dbReference type="EMBL" id="BGPR01008438">
    <property type="protein sequence ID" value="GBN33829.1"/>
    <property type="molecule type" value="Genomic_DNA"/>
</dbReference>
<dbReference type="OrthoDB" id="6435590at2759"/>
<evidence type="ECO:0008006" key="3">
    <source>
        <dbReference type="Google" id="ProtNLM"/>
    </source>
</evidence>
<evidence type="ECO:0000313" key="1">
    <source>
        <dbReference type="EMBL" id="GBN33829.1"/>
    </source>
</evidence>